<dbReference type="Pfam" id="PF00202">
    <property type="entry name" value="Aminotran_3"/>
    <property type="match status" value="1"/>
</dbReference>
<keyword evidence="5" id="KW-0663">Pyridoxal phosphate</keyword>
<dbReference type="InterPro" id="IPR015424">
    <property type="entry name" value="PyrdxlP-dep_Trfase"/>
</dbReference>
<reference evidence="6" key="1">
    <citation type="submission" date="2019-08" db="EMBL/GenBank/DDBJ databases">
        <authorList>
            <person name="Kucharzyk K."/>
            <person name="Murdoch R.W."/>
            <person name="Higgins S."/>
            <person name="Loffler F."/>
        </authorList>
    </citation>
    <scope>NUCLEOTIDE SEQUENCE</scope>
</reference>
<dbReference type="GO" id="GO:0045484">
    <property type="term" value="F:L-lysine 6-transaminase activity"/>
    <property type="evidence" value="ECO:0007669"/>
    <property type="project" value="UniProtKB-EC"/>
</dbReference>
<dbReference type="Gene3D" id="3.90.1150.10">
    <property type="entry name" value="Aspartate Aminotransferase, domain 1"/>
    <property type="match status" value="1"/>
</dbReference>
<comment type="similarity">
    <text evidence="2">Belongs to the class-III pyridoxal-phosphate-dependent aminotransferase family.</text>
</comment>
<dbReference type="EMBL" id="VSSQ01062808">
    <property type="protein sequence ID" value="MPN15926.1"/>
    <property type="molecule type" value="Genomic_DNA"/>
</dbReference>
<dbReference type="InterPro" id="IPR015421">
    <property type="entry name" value="PyrdxlP-dep_Trfase_major"/>
</dbReference>
<dbReference type="SUPFAM" id="SSF53383">
    <property type="entry name" value="PLP-dependent transferases"/>
    <property type="match status" value="1"/>
</dbReference>
<dbReference type="InterPro" id="IPR015422">
    <property type="entry name" value="PyrdxlP-dep_Trfase_small"/>
</dbReference>
<dbReference type="PANTHER" id="PTHR43206:SF2">
    <property type="entry name" value="4-AMINOBUTYRATE AMINOTRANSFERASE GABT"/>
    <property type="match status" value="1"/>
</dbReference>
<dbReference type="GO" id="GO:0009450">
    <property type="term" value="P:gamma-aminobutyric acid catabolic process"/>
    <property type="evidence" value="ECO:0007669"/>
    <property type="project" value="TreeGrafter"/>
</dbReference>
<dbReference type="AlphaFoldDB" id="A0A645FQE9"/>
<evidence type="ECO:0000256" key="2">
    <source>
        <dbReference type="ARBA" id="ARBA00008954"/>
    </source>
</evidence>
<dbReference type="Gene3D" id="3.40.640.10">
    <property type="entry name" value="Type I PLP-dependent aspartate aminotransferase-like (Major domain)"/>
    <property type="match status" value="1"/>
</dbReference>
<dbReference type="GO" id="GO:0030170">
    <property type="term" value="F:pyridoxal phosphate binding"/>
    <property type="evidence" value="ECO:0007669"/>
    <property type="project" value="InterPro"/>
</dbReference>
<comment type="cofactor">
    <cofactor evidence="1">
        <name>pyridoxal 5'-phosphate</name>
        <dbReference type="ChEBI" id="CHEBI:597326"/>
    </cofactor>
</comment>
<evidence type="ECO:0000256" key="4">
    <source>
        <dbReference type="ARBA" id="ARBA00022679"/>
    </source>
</evidence>
<name>A0A645FQE9_9ZZZZ</name>
<keyword evidence="3 6" id="KW-0032">Aminotransferase</keyword>
<dbReference type="EC" id="2.6.1.36" evidence="6"/>
<dbReference type="InterPro" id="IPR005814">
    <property type="entry name" value="Aminotrans_3"/>
</dbReference>
<gene>
    <name evidence="6" type="primary">lat_3</name>
    <name evidence="6" type="ORF">SDC9_163262</name>
</gene>
<comment type="caution">
    <text evidence="6">The sequence shown here is derived from an EMBL/GenBank/DDBJ whole genome shotgun (WGS) entry which is preliminary data.</text>
</comment>
<protein>
    <submittedName>
        <fullName evidence="6">Putative L-lysine-epsilon aminotransferase</fullName>
        <ecNumber evidence="6">2.6.1.36</ecNumber>
    </submittedName>
</protein>
<dbReference type="PANTHER" id="PTHR43206">
    <property type="entry name" value="AMINOTRANSFERASE"/>
    <property type="match status" value="1"/>
</dbReference>
<keyword evidence="4 6" id="KW-0808">Transferase</keyword>
<evidence type="ECO:0000313" key="6">
    <source>
        <dbReference type="EMBL" id="MPN15926.1"/>
    </source>
</evidence>
<accession>A0A645FQE9</accession>
<sequence>MWAFQHFSVAPDIISFGKKTQVCGILANKEKFDEIPNNVFRESSRINSTFGGNFMDMMRLKLTLEVIENENLVENARLVGDYLLEGLKELEQRFPDKISNARGRGLMCAIDLPTEADRDRMREVLYDDGLIVLACGDSAIRFRPHLNVTKEEIQLALDKIADNIGKI</sequence>
<proteinExistence type="inferred from homology"/>
<organism evidence="6">
    <name type="scientific">bioreactor metagenome</name>
    <dbReference type="NCBI Taxonomy" id="1076179"/>
    <lineage>
        <taxon>unclassified sequences</taxon>
        <taxon>metagenomes</taxon>
        <taxon>ecological metagenomes</taxon>
    </lineage>
</organism>
<evidence type="ECO:0000256" key="3">
    <source>
        <dbReference type="ARBA" id="ARBA00022576"/>
    </source>
</evidence>
<evidence type="ECO:0000256" key="1">
    <source>
        <dbReference type="ARBA" id="ARBA00001933"/>
    </source>
</evidence>
<evidence type="ECO:0000256" key="5">
    <source>
        <dbReference type="ARBA" id="ARBA00022898"/>
    </source>
</evidence>